<keyword evidence="1" id="KW-0175">Coiled coil</keyword>
<evidence type="ECO:0000313" key="2">
    <source>
        <dbReference type="EMBL" id="KKL45126.1"/>
    </source>
</evidence>
<evidence type="ECO:0000256" key="1">
    <source>
        <dbReference type="SAM" id="Coils"/>
    </source>
</evidence>
<protein>
    <submittedName>
        <fullName evidence="2">Uncharacterized protein</fullName>
    </submittedName>
</protein>
<gene>
    <name evidence="2" type="ORF">LCGC14_2358820</name>
</gene>
<organism evidence="2">
    <name type="scientific">marine sediment metagenome</name>
    <dbReference type="NCBI Taxonomy" id="412755"/>
    <lineage>
        <taxon>unclassified sequences</taxon>
        <taxon>metagenomes</taxon>
        <taxon>ecological metagenomes</taxon>
    </lineage>
</organism>
<dbReference type="EMBL" id="LAZR01034502">
    <property type="protein sequence ID" value="KKL45126.1"/>
    <property type="molecule type" value="Genomic_DNA"/>
</dbReference>
<dbReference type="AlphaFoldDB" id="A0A0F9CUH8"/>
<comment type="caution">
    <text evidence="2">The sequence shown here is derived from an EMBL/GenBank/DDBJ whole genome shotgun (WGS) entry which is preliminary data.</text>
</comment>
<proteinExistence type="predicted"/>
<feature type="coiled-coil region" evidence="1">
    <location>
        <begin position="104"/>
        <end position="152"/>
    </location>
</feature>
<accession>A0A0F9CUH8</accession>
<feature type="non-terminal residue" evidence="2">
    <location>
        <position position="1"/>
    </location>
</feature>
<sequence>GTSVNIESYQLDTEVNSIILEVEVSDSGGTLKMTFDREFFDAIYQGQDDEFLVIGDGDLVSYEETKTTSQSRTIILSLTSDIEEVEIFGSHLMGRTIDDNDINISEIKEQNVQLLDEKELLTKQVSVLSTELEDTKVQKNLLREENEELGKKIFDPDNLITETEVQAKNLITGTEVQAKNLITGTEVQAKNLITETEVQADNFSSIVMEQINAFVTWINSFF</sequence>
<reference evidence="2" key="1">
    <citation type="journal article" date="2015" name="Nature">
        <title>Complex archaea that bridge the gap between prokaryotes and eukaryotes.</title>
        <authorList>
            <person name="Spang A."/>
            <person name="Saw J.H."/>
            <person name="Jorgensen S.L."/>
            <person name="Zaremba-Niedzwiedzka K."/>
            <person name="Martijn J."/>
            <person name="Lind A.E."/>
            <person name="van Eijk R."/>
            <person name="Schleper C."/>
            <person name="Guy L."/>
            <person name="Ettema T.J."/>
        </authorList>
    </citation>
    <scope>NUCLEOTIDE SEQUENCE</scope>
</reference>
<name>A0A0F9CUH8_9ZZZZ</name>